<evidence type="ECO:0000313" key="3">
    <source>
        <dbReference type="Proteomes" id="UP000650524"/>
    </source>
</evidence>
<feature type="transmembrane region" description="Helical" evidence="1">
    <location>
        <begin position="288"/>
        <end position="305"/>
    </location>
</feature>
<feature type="transmembrane region" description="Helical" evidence="1">
    <location>
        <begin position="110"/>
        <end position="127"/>
    </location>
</feature>
<feature type="transmembrane region" description="Helical" evidence="1">
    <location>
        <begin position="207"/>
        <end position="232"/>
    </location>
</feature>
<reference evidence="2 3" key="1">
    <citation type="submission" date="2020-08" db="EMBL/GenBank/DDBJ databases">
        <title>Bridging the membrane lipid divide: bacteria of the FCB group superphylum have the potential to synthesize archaeal ether lipids.</title>
        <authorList>
            <person name="Villanueva L."/>
            <person name="Von Meijenfeldt F.A.B."/>
            <person name="Westbye A.B."/>
            <person name="Yadav S."/>
            <person name="Hopmans E.C."/>
            <person name="Dutilh B.E."/>
            <person name="Sinninghe Damste J.S."/>
        </authorList>
    </citation>
    <scope>NUCLEOTIDE SEQUENCE [LARGE SCALE GENOMIC DNA]</scope>
    <source>
        <strain evidence="2">NIOZ-UU27</strain>
    </source>
</reference>
<dbReference type="PANTHER" id="PTHR37308">
    <property type="entry name" value="INTEGRAL MEMBRANE PROTEIN"/>
    <property type="match status" value="1"/>
</dbReference>
<dbReference type="AlphaFoldDB" id="A0A8J6T6G6"/>
<dbReference type="Pfam" id="PF04018">
    <property type="entry name" value="VCA0040-like"/>
    <property type="match status" value="1"/>
</dbReference>
<dbReference type="Proteomes" id="UP000650524">
    <property type="component" value="Unassembled WGS sequence"/>
</dbReference>
<protein>
    <submittedName>
        <fullName evidence="2">DUF368 domain-containing protein</fullName>
    </submittedName>
</protein>
<dbReference type="InterPro" id="IPR007163">
    <property type="entry name" value="VCA0040-like"/>
</dbReference>
<name>A0A8J6T6G6_9DELT</name>
<dbReference type="PANTHER" id="PTHR37308:SF1">
    <property type="entry name" value="POLYPRENYL-PHOSPHATE TRANSPORTER"/>
    <property type="match status" value="1"/>
</dbReference>
<comment type="caution">
    <text evidence="2">The sequence shown here is derived from an EMBL/GenBank/DDBJ whole genome shotgun (WGS) entry which is preliminary data.</text>
</comment>
<keyword evidence="1" id="KW-1133">Transmembrane helix</keyword>
<gene>
    <name evidence="2" type="ORF">H8E19_00280</name>
</gene>
<accession>A0A8J6T6G6</accession>
<evidence type="ECO:0000256" key="1">
    <source>
        <dbReference type="SAM" id="Phobius"/>
    </source>
</evidence>
<feature type="transmembrane region" description="Helical" evidence="1">
    <location>
        <begin position="164"/>
        <end position="195"/>
    </location>
</feature>
<organism evidence="2 3">
    <name type="scientific">Candidatus Desulfacyla euxinica</name>
    <dbReference type="NCBI Taxonomy" id="2841693"/>
    <lineage>
        <taxon>Bacteria</taxon>
        <taxon>Deltaproteobacteria</taxon>
        <taxon>Candidatus Desulfacyla</taxon>
    </lineage>
</organism>
<feature type="transmembrane region" description="Helical" evidence="1">
    <location>
        <begin position="139"/>
        <end position="158"/>
    </location>
</feature>
<proteinExistence type="predicted"/>
<keyword evidence="1" id="KW-0812">Transmembrane</keyword>
<feature type="transmembrane region" description="Helical" evidence="1">
    <location>
        <begin position="82"/>
        <end position="104"/>
    </location>
</feature>
<sequence>MSKTNRAIPVKKPFFEYIILAAKGFCMGASDVVPGVSGGTMALILGIYEDLINAIKSFDLKSLRLLVTLNIRAFIEHISWQFLLSVGIGILTAIFTLAKALAWLLHNTPVLIWSFFLGLILASVVTVSRRIKHWQPLTWACLFVGLIGIYFLVGLVPGTTPNDLWFLFLSGAIAICAMILPGISGSFILVLMGKYQYILEAVNERDFLVLFVVAAGACVGIAAFSRILGWLLSKYHDLMVAFLTGLMLGSLRKIWPWKETLESIIDSHGKTVPIIQANIVPAQWSSEVLSALCLMVAGFLVVFVLDRIAGRDRSD</sequence>
<dbReference type="EMBL" id="JACNJD010000021">
    <property type="protein sequence ID" value="MBC8175809.1"/>
    <property type="molecule type" value="Genomic_DNA"/>
</dbReference>
<keyword evidence="1" id="KW-0472">Membrane</keyword>
<evidence type="ECO:0000313" key="2">
    <source>
        <dbReference type="EMBL" id="MBC8175809.1"/>
    </source>
</evidence>